<dbReference type="AlphaFoldDB" id="A0A5M3WDR3"/>
<evidence type="ECO:0000313" key="2">
    <source>
        <dbReference type="Proteomes" id="UP000334990"/>
    </source>
</evidence>
<protein>
    <submittedName>
        <fullName evidence="1">Uncharacterized protein</fullName>
    </submittedName>
</protein>
<proteinExistence type="predicted"/>
<name>A0A5M3WDR3_9ACTN</name>
<evidence type="ECO:0000313" key="1">
    <source>
        <dbReference type="EMBL" id="GES06400.1"/>
    </source>
</evidence>
<dbReference type="Proteomes" id="UP000334990">
    <property type="component" value="Unassembled WGS sequence"/>
</dbReference>
<keyword evidence="2" id="KW-1185">Reference proteome</keyword>
<dbReference type="EMBL" id="BLAD01000167">
    <property type="protein sequence ID" value="GES06400.1"/>
    <property type="molecule type" value="Genomic_DNA"/>
</dbReference>
<organism evidence="1 2">
    <name type="scientific">Acrocarpospora corrugata</name>
    <dbReference type="NCBI Taxonomy" id="35763"/>
    <lineage>
        <taxon>Bacteria</taxon>
        <taxon>Bacillati</taxon>
        <taxon>Actinomycetota</taxon>
        <taxon>Actinomycetes</taxon>
        <taxon>Streptosporangiales</taxon>
        <taxon>Streptosporangiaceae</taxon>
        <taxon>Acrocarpospora</taxon>
    </lineage>
</organism>
<gene>
    <name evidence="1" type="ORF">Acor_84690</name>
</gene>
<comment type="caution">
    <text evidence="1">The sequence shown here is derived from an EMBL/GenBank/DDBJ whole genome shotgun (WGS) entry which is preliminary data.</text>
</comment>
<accession>A0A5M3WDR3</accession>
<sequence>MRRSQWVFELRSRLGESKEIAEDEPGRRLTKVIDALRDRELLTRAQDTFAETTLRRVVSS</sequence>
<reference evidence="1 2" key="1">
    <citation type="submission" date="2019-10" db="EMBL/GenBank/DDBJ databases">
        <title>Whole genome shotgun sequence of Acrocarpospora corrugata NBRC 13972.</title>
        <authorList>
            <person name="Ichikawa N."/>
            <person name="Kimura A."/>
            <person name="Kitahashi Y."/>
            <person name="Komaki H."/>
            <person name="Oguchi A."/>
        </authorList>
    </citation>
    <scope>NUCLEOTIDE SEQUENCE [LARGE SCALE GENOMIC DNA]</scope>
    <source>
        <strain evidence="1 2">NBRC 13972</strain>
    </source>
</reference>